<dbReference type="AlphaFoldDB" id="A0AAV4QZN3"/>
<reference evidence="7 8" key="1">
    <citation type="submission" date="2021-06" db="EMBL/GenBank/DDBJ databases">
        <title>Caerostris darwini draft genome.</title>
        <authorList>
            <person name="Kono N."/>
            <person name="Arakawa K."/>
        </authorList>
    </citation>
    <scope>NUCLEOTIDE SEQUENCE [LARGE SCALE GENOMIC DNA]</scope>
</reference>
<dbReference type="Gene3D" id="1.10.30.10">
    <property type="entry name" value="High mobility group box domain"/>
    <property type="match status" value="1"/>
</dbReference>
<keyword evidence="2 4" id="KW-0238">DNA-binding</keyword>
<keyword evidence="3 4" id="KW-0539">Nucleus</keyword>
<accession>A0AAV4QZN3</accession>
<dbReference type="InterPro" id="IPR036910">
    <property type="entry name" value="HMG_box_dom_sf"/>
</dbReference>
<dbReference type="FunFam" id="1.10.30.10:FF:000002">
    <property type="entry name" value="transcription factor Sox-2"/>
    <property type="match status" value="1"/>
</dbReference>
<dbReference type="SUPFAM" id="SSF47095">
    <property type="entry name" value="HMG-box"/>
    <property type="match status" value="1"/>
</dbReference>
<feature type="domain" description="HMG box" evidence="6">
    <location>
        <begin position="186"/>
        <end position="254"/>
    </location>
</feature>
<comment type="caution">
    <text evidence="7">The sequence shown here is derived from an EMBL/GenBank/DDBJ whole genome shotgun (WGS) entry which is preliminary data.</text>
</comment>
<dbReference type="CDD" id="cd22028">
    <property type="entry name" value="HMG-box_SoxA_SoxB_SoxG"/>
    <property type="match status" value="1"/>
</dbReference>
<evidence type="ECO:0000256" key="4">
    <source>
        <dbReference type="PROSITE-ProRule" id="PRU00267"/>
    </source>
</evidence>
<feature type="region of interest" description="Disordered" evidence="5">
    <location>
        <begin position="454"/>
        <end position="473"/>
    </location>
</feature>
<dbReference type="EMBL" id="BPLQ01005447">
    <property type="protein sequence ID" value="GIY14940.1"/>
    <property type="molecule type" value="Genomic_DNA"/>
</dbReference>
<dbReference type="GO" id="GO:0030182">
    <property type="term" value="P:neuron differentiation"/>
    <property type="evidence" value="ECO:0007669"/>
    <property type="project" value="TreeGrafter"/>
</dbReference>
<evidence type="ECO:0000256" key="3">
    <source>
        <dbReference type="ARBA" id="ARBA00023242"/>
    </source>
</evidence>
<organism evidence="7 8">
    <name type="scientific">Caerostris darwini</name>
    <dbReference type="NCBI Taxonomy" id="1538125"/>
    <lineage>
        <taxon>Eukaryota</taxon>
        <taxon>Metazoa</taxon>
        <taxon>Ecdysozoa</taxon>
        <taxon>Arthropoda</taxon>
        <taxon>Chelicerata</taxon>
        <taxon>Arachnida</taxon>
        <taxon>Araneae</taxon>
        <taxon>Araneomorphae</taxon>
        <taxon>Entelegynae</taxon>
        <taxon>Araneoidea</taxon>
        <taxon>Araneidae</taxon>
        <taxon>Caerostris</taxon>
    </lineage>
</organism>
<dbReference type="GO" id="GO:0005634">
    <property type="term" value="C:nucleus"/>
    <property type="evidence" value="ECO:0007669"/>
    <property type="project" value="UniProtKB-SubCell"/>
</dbReference>
<comment type="subcellular location">
    <subcellularLocation>
        <location evidence="1">Nucleus</location>
    </subcellularLocation>
</comment>
<evidence type="ECO:0000256" key="5">
    <source>
        <dbReference type="SAM" id="MobiDB-lite"/>
    </source>
</evidence>
<dbReference type="PANTHER" id="PTHR10270:SF324">
    <property type="entry name" value="SOX DOMAIN-CONTAINING PROTEIN DICHAETE-RELATED"/>
    <property type="match status" value="1"/>
</dbReference>
<feature type="compositionally biased region" description="Polar residues" evidence="5">
    <location>
        <begin position="330"/>
        <end position="339"/>
    </location>
</feature>
<protein>
    <submittedName>
        <fullName evidence="7">Transcription factor Sox-14</fullName>
    </submittedName>
</protein>
<dbReference type="PROSITE" id="PS50118">
    <property type="entry name" value="HMG_BOX_2"/>
    <property type="match status" value="1"/>
</dbReference>
<dbReference type="GO" id="GO:0001228">
    <property type="term" value="F:DNA-binding transcription activator activity, RNA polymerase II-specific"/>
    <property type="evidence" value="ECO:0007669"/>
    <property type="project" value="TreeGrafter"/>
</dbReference>
<feature type="compositionally biased region" description="Basic and acidic residues" evidence="5">
    <location>
        <begin position="340"/>
        <end position="349"/>
    </location>
</feature>
<dbReference type="InterPro" id="IPR050140">
    <property type="entry name" value="SRY-related_HMG-box_TF-like"/>
</dbReference>
<evidence type="ECO:0000256" key="2">
    <source>
        <dbReference type="ARBA" id="ARBA00023125"/>
    </source>
</evidence>
<name>A0AAV4QZN3_9ARAC</name>
<dbReference type="Pfam" id="PF00505">
    <property type="entry name" value="HMG_box"/>
    <property type="match status" value="1"/>
</dbReference>
<dbReference type="PANTHER" id="PTHR10270">
    <property type="entry name" value="SOX TRANSCRIPTION FACTOR"/>
    <property type="match status" value="1"/>
</dbReference>
<dbReference type="GO" id="GO:0000122">
    <property type="term" value="P:negative regulation of transcription by RNA polymerase II"/>
    <property type="evidence" value="ECO:0007669"/>
    <property type="project" value="TreeGrafter"/>
</dbReference>
<dbReference type="GO" id="GO:0000978">
    <property type="term" value="F:RNA polymerase II cis-regulatory region sequence-specific DNA binding"/>
    <property type="evidence" value="ECO:0007669"/>
    <property type="project" value="TreeGrafter"/>
</dbReference>
<feature type="DNA-binding region" description="HMG box" evidence="4">
    <location>
        <begin position="186"/>
        <end position="254"/>
    </location>
</feature>
<dbReference type="InterPro" id="IPR009071">
    <property type="entry name" value="HMG_box_dom"/>
</dbReference>
<dbReference type="GO" id="GO:0007420">
    <property type="term" value="P:brain development"/>
    <property type="evidence" value="ECO:0007669"/>
    <property type="project" value="TreeGrafter"/>
</dbReference>
<evidence type="ECO:0000256" key="1">
    <source>
        <dbReference type="ARBA" id="ARBA00004123"/>
    </source>
</evidence>
<dbReference type="Proteomes" id="UP001054837">
    <property type="component" value="Unassembled WGS sequence"/>
</dbReference>
<evidence type="ECO:0000259" key="6">
    <source>
        <dbReference type="PROSITE" id="PS50118"/>
    </source>
</evidence>
<evidence type="ECO:0000313" key="8">
    <source>
        <dbReference type="Proteomes" id="UP001054837"/>
    </source>
</evidence>
<dbReference type="SMART" id="SM00398">
    <property type="entry name" value="HMG"/>
    <property type="match status" value="1"/>
</dbReference>
<feature type="region of interest" description="Disordered" evidence="5">
    <location>
        <begin position="330"/>
        <end position="367"/>
    </location>
</feature>
<proteinExistence type="predicted"/>
<sequence>MIYNPVPFPDFCIEVIHIYAHAEVRISNRIPQRCGWLHLLRQSCKLLSHWPKLAKHISDQETSRFYSHVVKQSSRLLLPVRFDASLSREPFTQTIITPGHAREKKIYTRLVDKQQLTEDSSPLNSSSGLFLPPCQTRTFEIEVYRLEDPSTVAFRRVAAWWERQATDPPDMSLPTTRHTATGEVHVKRPMNAFMVWSRAQRRKIALENPKMHNSEISKRLGTEWKHLSESEKRPFIEEAKRLRALHMKEHPDYKYKPRRKPKTLLKKDRFPFPLPYMSSPIDYLGMNFSRSFFPGAPTSTGLPMPGLLPFSSSADSIFQSAPTAVITSTAPTATVSRLSPSEDRTDPDGKLSSAGSSSTSDAGMLHPFKPLSSSSPYPTYSPAAAAAAAASLYSGLSLPVTPYFMPCGCGPSGPYGLGSSVSRSPSESAVVTSSAGPLVLNPFLRVSDCHSAYPSTSRDNHGDAPTPPGHSLPASQLLGLYSCLGRPKPPENGDM</sequence>
<feature type="compositionally biased region" description="Low complexity" evidence="5">
    <location>
        <begin position="352"/>
        <end position="363"/>
    </location>
</feature>
<keyword evidence="8" id="KW-1185">Reference proteome</keyword>
<evidence type="ECO:0000313" key="7">
    <source>
        <dbReference type="EMBL" id="GIY14940.1"/>
    </source>
</evidence>
<gene>
    <name evidence="7" type="primary">sox14</name>
    <name evidence="7" type="ORF">CDAR_465961</name>
</gene>